<protein>
    <submittedName>
        <fullName evidence="9">Equilibrative nucleoside transporter 1-like</fullName>
    </submittedName>
</protein>
<dbReference type="InParanoid" id="A0A6J2XVK3"/>
<dbReference type="RefSeq" id="XP_030754780.1">
    <property type="nucleotide sequence ID" value="XM_030898920.1"/>
</dbReference>
<feature type="transmembrane region" description="Helical" evidence="7">
    <location>
        <begin position="303"/>
        <end position="321"/>
    </location>
</feature>
<dbReference type="Proteomes" id="UP000504635">
    <property type="component" value="Unplaced"/>
</dbReference>
<comment type="subcellular location">
    <subcellularLocation>
        <location evidence="1">Membrane</location>
        <topology evidence="1">Multi-pass membrane protein</topology>
    </subcellularLocation>
</comment>
<dbReference type="AlphaFoldDB" id="A0A6J2XVK3"/>
<feature type="transmembrane region" description="Helical" evidence="7">
    <location>
        <begin position="264"/>
        <end position="283"/>
    </location>
</feature>
<keyword evidence="3" id="KW-0813">Transport</keyword>
<feature type="transmembrane region" description="Helical" evidence="7">
    <location>
        <begin position="371"/>
        <end position="393"/>
    </location>
</feature>
<evidence type="ECO:0000256" key="3">
    <source>
        <dbReference type="ARBA" id="ARBA00022448"/>
    </source>
</evidence>
<comment type="similarity">
    <text evidence="2">Belongs to the SLC29A/ENT transporter (TC 2.A.57) family.</text>
</comment>
<evidence type="ECO:0000256" key="6">
    <source>
        <dbReference type="ARBA" id="ARBA00023136"/>
    </source>
</evidence>
<feature type="transmembrane region" description="Helical" evidence="7">
    <location>
        <begin position="105"/>
        <end position="125"/>
    </location>
</feature>
<reference evidence="9" key="1">
    <citation type="submission" date="2025-08" db="UniProtKB">
        <authorList>
            <consortium name="RefSeq"/>
        </authorList>
    </citation>
    <scope>IDENTIFICATION</scope>
    <source>
        <tissue evidence="9">Gonads</tissue>
    </source>
</reference>
<evidence type="ECO:0000256" key="7">
    <source>
        <dbReference type="SAM" id="Phobius"/>
    </source>
</evidence>
<dbReference type="KEGG" id="soy:115881444"/>
<evidence type="ECO:0000256" key="5">
    <source>
        <dbReference type="ARBA" id="ARBA00022989"/>
    </source>
</evidence>
<accession>A0A6J2XVK3</accession>
<dbReference type="OrthoDB" id="46396at2759"/>
<name>A0A6J2XVK3_SITOR</name>
<dbReference type="GeneID" id="115881444"/>
<evidence type="ECO:0000256" key="2">
    <source>
        <dbReference type="ARBA" id="ARBA00007965"/>
    </source>
</evidence>
<dbReference type="InterPro" id="IPR002259">
    <property type="entry name" value="Eqnu_transpt"/>
</dbReference>
<keyword evidence="6 7" id="KW-0472">Membrane</keyword>
<feature type="transmembrane region" description="Helical" evidence="7">
    <location>
        <begin position="333"/>
        <end position="351"/>
    </location>
</feature>
<organism evidence="8 9">
    <name type="scientific">Sitophilus oryzae</name>
    <name type="common">Rice weevil</name>
    <name type="synonym">Curculio oryzae</name>
    <dbReference type="NCBI Taxonomy" id="7048"/>
    <lineage>
        <taxon>Eukaryota</taxon>
        <taxon>Metazoa</taxon>
        <taxon>Ecdysozoa</taxon>
        <taxon>Arthropoda</taxon>
        <taxon>Hexapoda</taxon>
        <taxon>Insecta</taxon>
        <taxon>Pterygota</taxon>
        <taxon>Neoptera</taxon>
        <taxon>Endopterygota</taxon>
        <taxon>Coleoptera</taxon>
        <taxon>Polyphaga</taxon>
        <taxon>Cucujiformia</taxon>
        <taxon>Curculionidae</taxon>
        <taxon>Dryophthorinae</taxon>
        <taxon>Sitophilus</taxon>
    </lineage>
</organism>
<gene>
    <name evidence="9" type="primary">LOC115881444</name>
</gene>
<keyword evidence="5 7" id="KW-1133">Transmembrane helix</keyword>
<feature type="transmembrane region" description="Helical" evidence="7">
    <location>
        <begin position="131"/>
        <end position="156"/>
    </location>
</feature>
<feature type="transmembrane region" description="Helical" evidence="7">
    <location>
        <begin position="12"/>
        <end position="40"/>
    </location>
</feature>
<sequence>MNIPHITDKYYITYGIFYLLGILTFIPNYFIITASTYWLFKFRYVGIRSPVTDPDIFPGPPTERNTLQASFVATYYIITQLSLIVFIVLTAAYSKKLPPPEKRITAALLCSLVFYIVNLIFVNIVTDTFQIAFFLIVMCIACFLGICGAVIIVSLFEMVSNFPSEYYSAILTAQALCGVISAIIQIITISLSSDSPMLGGFIFFGIGTAMVCVTLSIYTYSKKNSQYFIYHVGNDPMEHTVQPSRRFLVRMWTKAKHPLKNTRIYMISLVIVSGTTAIMYPGVMSLVVAELSDGISDNKWAEFYFVPVVTFLVANLCDLIGRHLATKIKQPNHEWVVLAIAILRIGFIPLLTYCNVQPRFHIPVLFYDVPYVMFTILFMFSNGYLINLCIVTVPTSAQNGEEKSLITVMTVLSGVFSTAMCSFLSLMFVHIV</sequence>
<proteinExistence type="inferred from homology"/>
<dbReference type="PRINTS" id="PR01130">
    <property type="entry name" value="DERENTRNSPRT"/>
</dbReference>
<feature type="transmembrane region" description="Helical" evidence="7">
    <location>
        <begin position="197"/>
        <end position="220"/>
    </location>
</feature>
<evidence type="ECO:0000256" key="4">
    <source>
        <dbReference type="ARBA" id="ARBA00022692"/>
    </source>
</evidence>
<feature type="transmembrane region" description="Helical" evidence="7">
    <location>
        <begin position="405"/>
        <end position="431"/>
    </location>
</feature>
<keyword evidence="8" id="KW-1185">Reference proteome</keyword>
<feature type="transmembrane region" description="Helical" evidence="7">
    <location>
        <begin position="73"/>
        <end position="93"/>
    </location>
</feature>
<dbReference type="Pfam" id="PF01733">
    <property type="entry name" value="Nucleoside_tran"/>
    <property type="match status" value="1"/>
</dbReference>
<evidence type="ECO:0000313" key="9">
    <source>
        <dbReference type="RefSeq" id="XP_030754780.1"/>
    </source>
</evidence>
<dbReference type="GO" id="GO:0005886">
    <property type="term" value="C:plasma membrane"/>
    <property type="evidence" value="ECO:0007669"/>
    <property type="project" value="TreeGrafter"/>
</dbReference>
<feature type="transmembrane region" description="Helical" evidence="7">
    <location>
        <begin position="168"/>
        <end position="191"/>
    </location>
</feature>
<keyword evidence="4 7" id="KW-0812">Transmembrane</keyword>
<evidence type="ECO:0000313" key="8">
    <source>
        <dbReference type="Proteomes" id="UP000504635"/>
    </source>
</evidence>
<evidence type="ECO:0000256" key="1">
    <source>
        <dbReference type="ARBA" id="ARBA00004141"/>
    </source>
</evidence>
<dbReference type="PANTHER" id="PTHR10332">
    <property type="entry name" value="EQUILIBRATIVE NUCLEOSIDE TRANSPORTER"/>
    <property type="match status" value="1"/>
</dbReference>
<dbReference type="PANTHER" id="PTHR10332:SF88">
    <property type="entry name" value="EQUILIBRATIVE NUCLEOSIDE TRANSPORTER 1, ISOFORM A"/>
    <property type="match status" value="1"/>
</dbReference>
<dbReference type="GO" id="GO:0005337">
    <property type="term" value="F:nucleoside transmembrane transporter activity"/>
    <property type="evidence" value="ECO:0007669"/>
    <property type="project" value="InterPro"/>
</dbReference>